<reference evidence="2 3" key="1">
    <citation type="journal article" date="1993" name="J. Dent. Res.">
        <title>The isolation and characterization of milleri group streptococci from dental periapical abscesses.</title>
        <authorList>
            <person name="Fisher L.E."/>
            <person name="Russell R.R."/>
        </authorList>
    </citation>
    <scope>NUCLEOTIDE SEQUENCE [LARGE SCALE GENOMIC DNA]</scope>
    <source>
        <strain evidence="2 3">OUP21</strain>
    </source>
</reference>
<organism evidence="2 3">
    <name type="scientific">Streptococcus anginosus</name>
    <dbReference type="NCBI Taxonomy" id="1328"/>
    <lineage>
        <taxon>Bacteria</taxon>
        <taxon>Bacillati</taxon>
        <taxon>Bacillota</taxon>
        <taxon>Bacilli</taxon>
        <taxon>Lactobacillales</taxon>
        <taxon>Streptococcaceae</taxon>
        <taxon>Streptococcus</taxon>
        <taxon>Streptococcus anginosus group</taxon>
    </lineage>
</organism>
<accession>A0A2T0G5G9</accession>
<keyword evidence="1" id="KW-1133">Transmembrane helix</keyword>
<name>A0A2T0G5G9_STRAP</name>
<evidence type="ECO:0000313" key="3">
    <source>
        <dbReference type="Proteomes" id="UP000238573"/>
    </source>
</evidence>
<protein>
    <submittedName>
        <fullName evidence="2">Uncharacterized protein</fullName>
    </submittedName>
</protein>
<feature type="transmembrane region" description="Helical" evidence="1">
    <location>
        <begin position="6"/>
        <end position="26"/>
    </location>
</feature>
<dbReference type="EMBL" id="PVSZ01000008">
    <property type="protein sequence ID" value="PRT71301.1"/>
    <property type="molecule type" value="Genomic_DNA"/>
</dbReference>
<proteinExistence type="predicted"/>
<evidence type="ECO:0000256" key="1">
    <source>
        <dbReference type="SAM" id="Phobius"/>
    </source>
</evidence>
<feature type="transmembrane region" description="Helical" evidence="1">
    <location>
        <begin position="73"/>
        <end position="95"/>
    </location>
</feature>
<dbReference type="RefSeq" id="WP_106384107.1">
    <property type="nucleotide sequence ID" value="NZ_JAPAIE010000019.1"/>
</dbReference>
<sequence>MFIFSFKRLWYLIFAVIAIAGLQIFYNHLGFSMLVLLIVGLLALKFFPAAVIPILIVSLFVYLNNGFSFVADIIQFIFIGLPVSIVMAGLLFPFIESFQNKLRKRKKEYK</sequence>
<evidence type="ECO:0000313" key="2">
    <source>
        <dbReference type="EMBL" id="PRT71301.1"/>
    </source>
</evidence>
<dbReference type="Proteomes" id="UP000238573">
    <property type="component" value="Unassembled WGS sequence"/>
</dbReference>
<dbReference type="AlphaFoldDB" id="A0A2T0G5G9"/>
<keyword evidence="1" id="KW-0812">Transmembrane</keyword>
<gene>
    <name evidence="2" type="ORF">C6A27_03550</name>
</gene>
<keyword evidence="1" id="KW-0472">Membrane</keyword>
<comment type="caution">
    <text evidence="2">The sequence shown here is derived from an EMBL/GenBank/DDBJ whole genome shotgun (WGS) entry which is preliminary data.</text>
</comment>
<feature type="transmembrane region" description="Helical" evidence="1">
    <location>
        <begin position="33"/>
        <end position="61"/>
    </location>
</feature>